<protein>
    <submittedName>
        <fullName evidence="3">NifS family aminotransferase</fullName>
    </submittedName>
</protein>
<evidence type="ECO:0000259" key="2">
    <source>
        <dbReference type="Pfam" id="PF00266"/>
    </source>
</evidence>
<dbReference type="InterPro" id="IPR015421">
    <property type="entry name" value="PyrdxlP-dep_Trfase_major"/>
</dbReference>
<dbReference type="Gene3D" id="3.90.1150.10">
    <property type="entry name" value="Aspartate Aminotransferase, domain 1"/>
    <property type="match status" value="1"/>
</dbReference>
<keyword evidence="1" id="KW-0663">Pyridoxal phosphate</keyword>
<dbReference type="SUPFAM" id="SSF53383">
    <property type="entry name" value="PLP-dependent transferases"/>
    <property type="match status" value="1"/>
</dbReference>
<dbReference type="EMBL" id="AE017125">
    <property type="protein sequence ID" value="AAP78284.1"/>
    <property type="molecule type" value="Genomic_DNA"/>
</dbReference>
<dbReference type="GO" id="GO:0008483">
    <property type="term" value="F:transaminase activity"/>
    <property type="evidence" value="ECO:0007669"/>
    <property type="project" value="UniProtKB-KW"/>
</dbReference>
<dbReference type="eggNOG" id="COG0520">
    <property type="taxonomic scope" value="Bacteria"/>
</dbReference>
<dbReference type="PANTHER" id="PTHR43586:SF4">
    <property type="entry name" value="ISOPENICILLIN N EPIMERASE"/>
    <property type="match status" value="1"/>
</dbReference>
<dbReference type="HOGENOM" id="CLU_003433_2_4_7"/>
<dbReference type="Pfam" id="PF00266">
    <property type="entry name" value="Aminotran_5"/>
    <property type="match status" value="1"/>
</dbReference>
<organism evidence="3 4">
    <name type="scientific">Helicobacter hepaticus (strain ATCC 51449 / 3B1)</name>
    <dbReference type="NCBI Taxonomy" id="235279"/>
    <lineage>
        <taxon>Bacteria</taxon>
        <taxon>Pseudomonadati</taxon>
        <taxon>Campylobacterota</taxon>
        <taxon>Epsilonproteobacteria</taxon>
        <taxon>Campylobacterales</taxon>
        <taxon>Helicobacteraceae</taxon>
        <taxon>Helicobacter</taxon>
    </lineage>
</organism>
<dbReference type="KEGG" id="hhe:HH_1687"/>
<dbReference type="InterPro" id="IPR015424">
    <property type="entry name" value="PyrdxlP-dep_Trfase"/>
</dbReference>
<dbReference type="InterPro" id="IPR000192">
    <property type="entry name" value="Aminotrans_V_dom"/>
</dbReference>
<evidence type="ECO:0000256" key="1">
    <source>
        <dbReference type="ARBA" id="ARBA00022898"/>
    </source>
</evidence>
<evidence type="ECO:0000313" key="4">
    <source>
        <dbReference type="Proteomes" id="UP000002495"/>
    </source>
</evidence>
<keyword evidence="4" id="KW-1185">Reference proteome</keyword>
<keyword evidence="3" id="KW-0808">Transferase</keyword>
<evidence type="ECO:0000313" key="3">
    <source>
        <dbReference type="EMBL" id="AAP78284.1"/>
    </source>
</evidence>
<dbReference type="STRING" id="235279.HH_1687"/>
<keyword evidence="3" id="KW-0032">Aminotransferase</keyword>
<gene>
    <name evidence="3" type="primary">nifS_1</name>
    <name evidence="3" type="ordered locus">HH_1687</name>
</gene>
<dbReference type="Proteomes" id="UP000002495">
    <property type="component" value="Chromosome"/>
</dbReference>
<dbReference type="PANTHER" id="PTHR43586">
    <property type="entry name" value="CYSTEINE DESULFURASE"/>
    <property type="match status" value="1"/>
</dbReference>
<name>Q7VFI9_HELHP</name>
<dbReference type="Gene3D" id="3.40.640.10">
    <property type="entry name" value="Type I PLP-dependent aspartate aminotransferase-like (Major domain)"/>
    <property type="match status" value="1"/>
</dbReference>
<accession>Q7VFI9</accession>
<sequence length="398" mass="44116">MWQLCFLDNNKLMRDMNTLIYLDNAATSFPKPLCVIEAVKDYLCNVGASPARSAHSLSIESGRILYEARVGLAELLHQPNEERIIFGANATTMLNSALYGLLKKGDKVLTTTLEHNSVLRPLENLRLKYGITLEFIQSSQTCKLDLCDIESKLKGAKAFVCVYANNITGAVLPIEEIYKLCIKHKVIFILDASQAVGYLPLKATSADIICASCHKGLYAPSALGFMSLNPHFNEELLESFMQGGSGSLSEEITQPCILPDKYESGTPNMCAIAGLRAGLEWIKEQDIEQIHTHKMKLRQYLYDGLKSIQRAKIYEIESKWCVGNLAFNIEGMYPSKVGLRLDREFGILTRVGLHCSPLTHKSIGSFSCGGSIRLSAGVFNTTEEIEHTLEAIKIIART</sequence>
<proteinExistence type="predicted"/>
<dbReference type="AlphaFoldDB" id="Q7VFI9"/>
<reference evidence="3 4" key="1">
    <citation type="journal article" date="2003" name="Proc. Natl. Acad. Sci. U.S.A.">
        <title>The complete genome sequence of the carcinogenic bacterium Helicobacter hepaticus.</title>
        <authorList>
            <person name="Suerbaum S."/>
            <person name="Josenhans C."/>
            <person name="Sterzenbach T."/>
            <person name="Drescher B."/>
            <person name="Brandt P."/>
            <person name="Bell M."/>
            <person name="Droege M."/>
            <person name="Fartmann B."/>
            <person name="Fischer H.-P."/>
            <person name="Ge Z."/>
            <person name="Hoerster A."/>
            <person name="Holland R."/>
            <person name="Klein K."/>
            <person name="Koenig J."/>
            <person name="Macko L."/>
            <person name="Mendz G.L."/>
            <person name="Nyakatura G."/>
            <person name="Schauer D.B."/>
            <person name="Shen Z."/>
            <person name="Weber J."/>
            <person name="Frosch M."/>
            <person name="Fox J.G."/>
        </authorList>
    </citation>
    <scope>NUCLEOTIDE SEQUENCE [LARGE SCALE GENOMIC DNA]</scope>
    <source>
        <strain evidence="4">ATCC 51449 / 3B1</strain>
    </source>
</reference>
<feature type="domain" description="Aminotransferase class V" evidence="2">
    <location>
        <begin position="20"/>
        <end position="386"/>
    </location>
</feature>
<dbReference type="InterPro" id="IPR015422">
    <property type="entry name" value="PyrdxlP-dep_Trfase_small"/>
</dbReference>